<dbReference type="Gene3D" id="2.130.10.10">
    <property type="entry name" value="YVTN repeat-like/Quinoprotein amine dehydrogenase"/>
    <property type="match status" value="3"/>
</dbReference>
<dbReference type="EMBL" id="JBHUON010000001">
    <property type="protein sequence ID" value="MFD2863214.1"/>
    <property type="molecule type" value="Genomic_DNA"/>
</dbReference>
<dbReference type="PANTHER" id="PTHR43547:SF2">
    <property type="entry name" value="HYBRID SIGNAL TRANSDUCTION HISTIDINE KINASE C"/>
    <property type="match status" value="1"/>
</dbReference>
<accession>A0ABW5XHN1</accession>
<gene>
    <name evidence="3" type="ORF">ACFSYC_00820</name>
</gene>
<dbReference type="InterPro" id="IPR015943">
    <property type="entry name" value="WD40/YVTN_repeat-like_dom_sf"/>
</dbReference>
<keyword evidence="1" id="KW-0597">Phosphoprotein</keyword>
<evidence type="ECO:0000256" key="2">
    <source>
        <dbReference type="SAM" id="SignalP"/>
    </source>
</evidence>
<dbReference type="PANTHER" id="PTHR43547">
    <property type="entry name" value="TWO-COMPONENT HISTIDINE KINASE"/>
    <property type="match status" value="1"/>
</dbReference>
<dbReference type="SUPFAM" id="SSF63829">
    <property type="entry name" value="Calcium-dependent phosphotriesterase"/>
    <property type="match status" value="1"/>
</dbReference>
<feature type="signal peptide" evidence="2">
    <location>
        <begin position="1"/>
        <end position="25"/>
    </location>
</feature>
<dbReference type="InterPro" id="IPR011110">
    <property type="entry name" value="Reg_prop"/>
</dbReference>
<keyword evidence="2" id="KW-0732">Signal</keyword>
<name>A0ABW5XHN1_9SPHI</name>
<evidence type="ECO:0000256" key="1">
    <source>
        <dbReference type="ARBA" id="ARBA00022553"/>
    </source>
</evidence>
<dbReference type="Proteomes" id="UP001597601">
    <property type="component" value="Unassembled WGS sequence"/>
</dbReference>
<dbReference type="Pfam" id="PF07494">
    <property type="entry name" value="Reg_prop"/>
    <property type="match status" value="3"/>
</dbReference>
<reference evidence="4" key="1">
    <citation type="journal article" date="2019" name="Int. J. Syst. Evol. Microbiol.">
        <title>The Global Catalogue of Microorganisms (GCM) 10K type strain sequencing project: providing services to taxonomists for standard genome sequencing and annotation.</title>
        <authorList>
            <consortium name="The Broad Institute Genomics Platform"/>
            <consortium name="The Broad Institute Genome Sequencing Center for Infectious Disease"/>
            <person name="Wu L."/>
            <person name="Ma J."/>
        </authorList>
    </citation>
    <scope>NUCLEOTIDE SEQUENCE [LARGE SCALE GENOMIC DNA]</scope>
    <source>
        <strain evidence="4">KCTC 52232</strain>
    </source>
</reference>
<evidence type="ECO:0000313" key="4">
    <source>
        <dbReference type="Proteomes" id="UP001597601"/>
    </source>
</evidence>
<organism evidence="3 4">
    <name type="scientific">Mucilaginibacter antarcticus</name>
    <dbReference type="NCBI Taxonomy" id="1855725"/>
    <lineage>
        <taxon>Bacteria</taxon>
        <taxon>Pseudomonadati</taxon>
        <taxon>Bacteroidota</taxon>
        <taxon>Sphingobacteriia</taxon>
        <taxon>Sphingobacteriales</taxon>
        <taxon>Sphingobacteriaceae</taxon>
        <taxon>Mucilaginibacter</taxon>
    </lineage>
</organism>
<protein>
    <submittedName>
        <fullName evidence="3">Two-component regulator propeller domain-containing protein</fullName>
    </submittedName>
</protein>
<sequence>MRKTSNYPHVYTLLLMFALYVPCQAQNKETKELTATQGPKALVRTIKQDSKGNIWLATVKGIFRSDGKLFTNITGKVSSARFYAVLEDRKGNFWVSTIGSGVYYYDGKSFQNYNTKQGLASDAVTGIYEDKAGNIWFGTDAGASRYDGKIFQTVKMKEGLDTKGAPSDSTHVSTYEDELWRQNDINDIFEDKTGKLWFSTKGSFYVYDGITATAVANPNGKSFVNVSSAVQDKKGNIWLGGKDGLWRYDGRAFTNVTQNVTSYIYEDKKGNIWTSSENATDRNWVLTRYDAKSLTDKNPAATEIKPKQKGNKGRLFGILEGNDGSIWVGSMSGAYRYEGLIR</sequence>
<proteinExistence type="predicted"/>
<dbReference type="RefSeq" id="WP_377122411.1">
    <property type="nucleotide sequence ID" value="NZ_JBHUON010000001.1"/>
</dbReference>
<keyword evidence="4" id="KW-1185">Reference proteome</keyword>
<comment type="caution">
    <text evidence="3">The sequence shown here is derived from an EMBL/GenBank/DDBJ whole genome shotgun (WGS) entry which is preliminary data.</text>
</comment>
<feature type="chain" id="PRO_5045891030" evidence="2">
    <location>
        <begin position="26"/>
        <end position="342"/>
    </location>
</feature>
<evidence type="ECO:0000313" key="3">
    <source>
        <dbReference type="EMBL" id="MFD2863214.1"/>
    </source>
</evidence>